<dbReference type="AlphaFoldDB" id="A0A150WL59"/>
<sequence>MHVIGSFIALFFMAALLGGCSLDVTLRSSIMAQLDSGSELPPYVPAGIFPIQKEKFNFGQPLDIGFTSSGELVVGTYNNIEAGIQKFDMGTGKRTLKFGPLGTMNDSQISGARRVHVDSSDNIWVMDANPSIRIFSPSGTLIRKIGSQGTGPTQFSGALDFVLDKNGTVYVADTWNHRIQVYANDGTHLRSIGLGQGAGDGQMNQPYSVDVDQNLNVYVVDHLNHRIQKFDSSGNFVSKFGSHGTGPGQFQSAMRIRISTSGDIFVPDSIQGILKFDSTGAYQTTWLGVAPGHAAFDSPMNITLAPDGKIYVVDLIDMMEYRLEVLDATGAWQETLTNYSDAEKFFTAPTSLWIDKDDNIFVADSYDGTKDQRIVKFDKLGNHIINIGSLGTGPGQFTKCDGVATDSEGHIYGVDSGGNKINKYSADGTYLTSIGSLGSGDGQLNLPMAIFVDKNDVIYVADQANSRIQKFSSAGTYLGQFGNSGSPVLTQPQGLYVDEAGTAYVIDIGVSKVFVFDSSGNYLRNFSVPTNTPHIYVDKSGKIYITELVGSFIEVYSNAGVLQSKLGGKGWVPGKFYYPWGIGADSHGNLFISDLFTRQIQRISPTGIPL</sequence>
<dbReference type="InterPro" id="IPR050952">
    <property type="entry name" value="TRIM-NHL_E3_ligases"/>
</dbReference>
<dbReference type="Pfam" id="PF17170">
    <property type="entry name" value="DUF5128"/>
    <property type="match status" value="3"/>
</dbReference>
<feature type="repeat" description="NHL" evidence="2">
    <location>
        <begin position="197"/>
        <end position="233"/>
    </location>
</feature>
<dbReference type="InterPro" id="IPR011042">
    <property type="entry name" value="6-blade_b-propeller_TolB-like"/>
</dbReference>
<evidence type="ECO:0000313" key="3">
    <source>
        <dbReference type="EMBL" id="KYG64527.1"/>
    </source>
</evidence>
<feature type="repeat" description="NHL" evidence="2">
    <location>
        <begin position="431"/>
        <end position="474"/>
    </location>
</feature>
<evidence type="ECO:0000256" key="2">
    <source>
        <dbReference type="PROSITE-ProRule" id="PRU00504"/>
    </source>
</evidence>
<evidence type="ECO:0008006" key="5">
    <source>
        <dbReference type="Google" id="ProtNLM"/>
    </source>
</evidence>
<dbReference type="RefSeq" id="WP_063243508.1">
    <property type="nucleotide sequence ID" value="NZ_LUKF01000012.1"/>
</dbReference>
<dbReference type="InterPro" id="IPR001258">
    <property type="entry name" value="NHL_repeat"/>
</dbReference>
<protein>
    <recommendedName>
        <fullName evidence="5">6-bladed beta-propeller</fullName>
    </recommendedName>
</protein>
<gene>
    <name evidence="3" type="ORF">AZI85_03690</name>
</gene>
<reference evidence="3 4" key="1">
    <citation type="submission" date="2016-03" db="EMBL/GenBank/DDBJ databases">
        <authorList>
            <person name="Ploux O."/>
        </authorList>
    </citation>
    <scope>NUCLEOTIDE SEQUENCE [LARGE SCALE GENOMIC DNA]</scope>
    <source>
        <strain evidence="3 4">BER2</strain>
    </source>
</reference>
<name>A0A150WL59_BDEBC</name>
<dbReference type="GO" id="GO:0008270">
    <property type="term" value="F:zinc ion binding"/>
    <property type="evidence" value="ECO:0007669"/>
    <property type="project" value="UniProtKB-KW"/>
</dbReference>
<dbReference type="PROSITE" id="PS51125">
    <property type="entry name" value="NHL"/>
    <property type="match status" value="3"/>
</dbReference>
<dbReference type="PANTHER" id="PTHR24104:SF25">
    <property type="entry name" value="PROTEIN LIN-41"/>
    <property type="match status" value="1"/>
</dbReference>
<comment type="caution">
    <text evidence="3">The sequence shown here is derived from an EMBL/GenBank/DDBJ whole genome shotgun (WGS) entry which is preliminary data.</text>
</comment>
<accession>A0A150WL59</accession>
<keyword evidence="1" id="KW-0677">Repeat</keyword>
<dbReference type="EMBL" id="LUKF01000012">
    <property type="protein sequence ID" value="KYG64527.1"/>
    <property type="molecule type" value="Genomic_DNA"/>
</dbReference>
<dbReference type="PANTHER" id="PTHR24104">
    <property type="entry name" value="E3 UBIQUITIN-PROTEIN LIGASE NHLRC1-RELATED"/>
    <property type="match status" value="1"/>
</dbReference>
<feature type="repeat" description="NHL" evidence="2">
    <location>
        <begin position="142"/>
        <end position="185"/>
    </location>
</feature>
<dbReference type="Proteomes" id="UP000075391">
    <property type="component" value="Unassembled WGS sequence"/>
</dbReference>
<dbReference type="CDD" id="cd05819">
    <property type="entry name" value="NHL"/>
    <property type="match status" value="1"/>
</dbReference>
<proteinExistence type="predicted"/>
<dbReference type="Gene3D" id="2.120.10.30">
    <property type="entry name" value="TolB, C-terminal domain"/>
    <property type="match status" value="4"/>
</dbReference>
<organism evidence="3 4">
    <name type="scientific">Bdellovibrio bacteriovorus</name>
    <dbReference type="NCBI Taxonomy" id="959"/>
    <lineage>
        <taxon>Bacteria</taxon>
        <taxon>Pseudomonadati</taxon>
        <taxon>Bdellovibrionota</taxon>
        <taxon>Bdellovibrionia</taxon>
        <taxon>Bdellovibrionales</taxon>
        <taxon>Pseudobdellovibrionaceae</taxon>
        <taxon>Bdellovibrio</taxon>
    </lineage>
</organism>
<evidence type="ECO:0000256" key="1">
    <source>
        <dbReference type="ARBA" id="ARBA00022737"/>
    </source>
</evidence>
<dbReference type="SUPFAM" id="SSF63829">
    <property type="entry name" value="Calcium-dependent phosphotriesterase"/>
    <property type="match status" value="3"/>
</dbReference>
<evidence type="ECO:0000313" key="4">
    <source>
        <dbReference type="Proteomes" id="UP000075391"/>
    </source>
</evidence>
<dbReference type="OrthoDB" id="5291434at2"/>